<dbReference type="AlphaFoldDB" id="A0A8J2N150"/>
<evidence type="ECO:0000313" key="3">
    <source>
        <dbReference type="Proteomes" id="UP000676310"/>
    </source>
</evidence>
<name>A0A8J2N150_9PLEO</name>
<keyword evidence="1" id="KW-0732">Signal</keyword>
<dbReference type="EMBL" id="CAJRGZ010000020">
    <property type="protein sequence ID" value="CAG5169103.1"/>
    <property type="molecule type" value="Genomic_DNA"/>
</dbReference>
<comment type="caution">
    <text evidence="2">The sequence shown here is derived from an EMBL/GenBank/DDBJ whole genome shotgun (WGS) entry which is preliminary data.</text>
</comment>
<feature type="signal peptide" evidence="1">
    <location>
        <begin position="1"/>
        <end position="17"/>
    </location>
</feature>
<dbReference type="Proteomes" id="UP000676310">
    <property type="component" value="Unassembled WGS sequence"/>
</dbReference>
<keyword evidence="3" id="KW-1185">Reference proteome</keyword>
<feature type="chain" id="PRO_5035196997" evidence="1">
    <location>
        <begin position="18"/>
        <end position="199"/>
    </location>
</feature>
<dbReference type="OrthoDB" id="2888121at2759"/>
<evidence type="ECO:0000256" key="1">
    <source>
        <dbReference type="SAM" id="SignalP"/>
    </source>
</evidence>
<sequence>MKFSAITSALLVAGASAAAVPAKLQARQDSGSYNIPGLGARKQQVTAAGANSFDLAIAMLETDNMDTNVSTHPSSTGLYVYGDNKVDDAANFGIFKQNWGMLRVCCDSFKGQPLSDWNNGALLNSDLEADVHCLKQCQSHYGLRTWLAGHRWGETGFNDPNTEDINNYISGVEHIEQQLLTQPDAMTNDNRYYIYVVPV</sequence>
<dbReference type="InterPro" id="IPR049168">
    <property type="entry name" value="Glyco_hydro_134"/>
</dbReference>
<organism evidence="2 3">
    <name type="scientific">Alternaria atra</name>
    <dbReference type="NCBI Taxonomy" id="119953"/>
    <lineage>
        <taxon>Eukaryota</taxon>
        <taxon>Fungi</taxon>
        <taxon>Dikarya</taxon>
        <taxon>Ascomycota</taxon>
        <taxon>Pezizomycotina</taxon>
        <taxon>Dothideomycetes</taxon>
        <taxon>Pleosporomycetidae</taxon>
        <taxon>Pleosporales</taxon>
        <taxon>Pleosporineae</taxon>
        <taxon>Pleosporaceae</taxon>
        <taxon>Alternaria</taxon>
        <taxon>Alternaria sect. Ulocladioides</taxon>
    </lineage>
</organism>
<dbReference type="GeneID" id="67018949"/>
<dbReference type="Pfam" id="PF21087">
    <property type="entry name" value="Glyco_hydro_134"/>
    <property type="match status" value="1"/>
</dbReference>
<accession>A0A8J2N150</accession>
<dbReference type="RefSeq" id="XP_043170560.1">
    <property type="nucleotide sequence ID" value="XM_043314625.1"/>
</dbReference>
<reference evidence="2" key="1">
    <citation type="submission" date="2021-05" db="EMBL/GenBank/DDBJ databases">
        <authorList>
            <person name="Stam R."/>
        </authorList>
    </citation>
    <scope>NUCLEOTIDE SEQUENCE</scope>
    <source>
        <strain evidence="2">CS162</strain>
    </source>
</reference>
<evidence type="ECO:0000313" key="2">
    <source>
        <dbReference type="EMBL" id="CAG5169103.1"/>
    </source>
</evidence>
<proteinExistence type="predicted"/>
<gene>
    <name evidence="2" type="ORF">ALTATR162_LOCUS6999</name>
</gene>
<protein>
    <submittedName>
        <fullName evidence="2">Uncharacterized protein</fullName>
    </submittedName>
</protein>